<evidence type="ECO:0000256" key="1">
    <source>
        <dbReference type="SAM" id="MobiDB-lite"/>
    </source>
</evidence>
<name>A0A818HAC9_9BILA</name>
<dbReference type="Proteomes" id="UP000663833">
    <property type="component" value="Unassembled WGS sequence"/>
</dbReference>
<feature type="compositionally biased region" description="Polar residues" evidence="1">
    <location>
        <begin position="128"/>
        <end position="155"/>
    </location>
</feature>
<dbReference type="InterPro" id="IPR013083">
    <property type="entry name" value="Znf_RING/FYVE/PHD"/>
</dbReference>
<feature type="region of interest" description="Disordered" evidence="1">
    <location>
        <begin position="80"/>
        <end position="193"/>
    </location>
</feature>
<evidence type="ECO:0000313" key="3">
    <source>
        <dbReference type="Proteomes" id="UP000663833"/>
    </source>
</evidence>
<gene>
    <name evidence="2" type="ORF">LUA448_LOCUS25517</name>
</gene>
<feature type="compositionally biased region" description="Basic and acidic residues" evidence="1">
    <location>
        <begin position="116"/>
        <end position="127"/>
    </location>
</feature>
<accession>A0A818HAC9</accession>
<sequence>MKNNIKKAKSAASVITTTTSQQLSIDNIWQSISDNSINNEMESGTLPPPTMLLHSNESMQQISSSDSPMNAFSDIFSSRQSTQINNKTNKRKLDELVDPSSIDFDPSSSSSSLKPQKTEQVDSERSLSRTGTPLSNGTLPSQSGSTPSRNGNDNGPSYEFGPPSNHNNNNTGSTTPNPSLLTQQTPPSLQQQQQVLHPLLPSSSSYMPMSPRNQYTITSDSPFLQANNQVFVFTTQLANEAAEAVLKNECPNIIEYHKSLPSTAQYLTVS</sequence>
<dbReference type="AlphaFoldDB" id="A0A818HAC9"/>
<feature type="compositionally biased region" description="Low complexity" evidence="1">
    <location>
        <begin position="161"/>
        <end position="193"/>
    </location>
</feature>
<proteinExistence type="predicted"/>
<comment type="caution">
    <text evidence="2">The sequence shown here is derived from an EMBL/GenBank/DDBJ whole genome shotgun (WGS) entry which is preliminary data.</text>
</comment>
<dbReference type="Gene3D" id="3.30.40.10">
    <property type="entry name" value="Zinc/RING finger domain, C3HC4 (zinc finger)"/>
    <property type="match status" value="1"/>
</dbReference>
<evidence type="ECO:0000313" key="2">
    <source>
        <dbReference type="EMBL" id="CAF3504822.1"/>
    </source>
</evidence>
<feature type="compositionally biased region" description="Low complexity" evidence="1">
    <location>
        <begin position="98"/>
        <end position="112"/>
    </location>
</feature>
<organism evidence="2 3">
    <name type="scientific">Rotaria socialis</name>
    <dbReference type="NCBI Taxonomy" id="392032"/>
    <lineage>
        <taxon>Eukaryota</taxon>
        <taxon>Metazoa</taxon>
        <taxon>Spiralia</taxon>
        <taxon>Gnathifera</taxon>
        <taxon>Rotifera</taxon>
        <taxon>Eurotatoria</taxon>
        <taxon>Bdelloidea</taxon>
        <taxon>Philodinida</taxon>
        <taxon>Philodinidae</taxon>
        <taxon>Rotaria</taxon>
    </lineage>
</organism>
<reference evidence="2" key="1">
    <citation type="submission" date="2021-02" db="EMBL/GenBank/DDBJ databases">
        <authorList>
            <person name="Nowell W R."/>
        </authorList>
    </citation>
    <scope>NUCLEOTIDE SEQUENCE</scope>
</reference>
<dbReference type="EMBL" id="CAJNYD010003383">
    <property type="protein sequence ID" value="CAF3504822.1"/>
    <property type="molecule type" value="Genomic_DNA"/>
</dbReference>
<protein>
    <submittedName>
        <fullName evidence="2">Uncharacterized protein</fullName>
    </submittedName>
</protein>